<dbReference type="PANTHER" id="PTHR43439">
    <property type="entry name" value="PHENYLACETATE-COENZYME A LIGASE"/>
    <property type="match status" value="1"/>
</dbReference>
<evidence type="ECO:0000259" key="5">
    <source>
        <dbReference type="PROSITE" id="PS50075"/>
    </source>
</evidence>
<evidence type="ECO:0000256" key="1">
    <source>
        <dbReference type="ARBA" id="ARBA00022450"/>
    </source>
</evidence>
<feature type="domain" description="Carrier" evidence="5">
    <location>
        <begin position="570"/>
        <end position="649"/>
    </location>
</feature>
<dbReference type="PANTHER" id="PTHR43439:SF2">
    <property type="entry name" value="ENZYME, PUTATIVE (JCVI)-RELATED"/>
    <property type="match status" value="1"/>
</dbReference>
<proteinExistence type="predicted"/>
<name>A0A9P4YWB2_9HYPO</name>
<comment type="caution">
    <text evidence="6">The sequence shown here is derived from an EMBL/GenBank/DDBJ whole genome shotgun (WGS) entry which is preliminary data.</text>
</comment>
<dbReference type="SUPFAM" id="SSF51735">
    <property type="entry name" value="NAD(P)-binding Rossmann-fold domains"/>
    <property type="match status" value="1"/>
</dbReference>
<feature type="compositionally biased region" description="Polar residues" evidence="4">
    <location>
        <begin position="553"/>
        <end position="566"/>
    </location>
</feature>
<evidence type="ECO:0000256" key="3">
    <source>
        <dbReference type="ARBA" id="ARBA00022857"/>
    </source>
</evidence>
<dbReference type="InterPro" id="IPR020845">
    <property type="entry name" value="AMP-binding_CS"/>
</dbReference>
<dbReference type="OrthoDB" id="429813at2759"/>
<dbReference type="Proteomes" id="UP000749293">
    <property type="component" value="Unassembled WGS sequence"/>
</dbReference>
<gene>
    <name evidence="6" type="ORF">GMORB2_7213</name>
</gene>
<dbReference type="InterPro" id="IPR013120">
    <property type="entry name" value="FAR_NAD-bd"/>
</dbReference>
<dbReference type="SUPFAM" id="SSF56801">
    <property type="entry name" value="Acetyl-CoA synthetase-like"/>
    <property type="match status" value="1"/>
</dbReference>
<dbReference type="InterPro" id="IPR009081">
    <property type="entry name" value="PP-bd_ACP"/>
</dbReference>
<dbReference type="Gene3D" id="3.40.50.12780">
    <property type="entry name" value="N-terminal domain of ligase-like"/>
    <property type="match status" value="1"/>
</dbReference>
<dbReference type="PROSITE" id="PS00455">
    <property type="entry name" value="AMP_BINDING"/>
    <property type="match status" value="1"/>
</dbReference>
<evidence type="ECO:0000313" key="6">
    <source>
        <dbReference type="EMBL" id="KAF4122906.1"/>
    </source>
</evidence>
<evidence type="ECO:0000256" key="4">
    <source>
        <dbReference type="SAM" id="MobiDB-lite"/>
    </source>
</evidence>
<evidence type="ECO:0000256" key="2">
    <source>
        <dbReference type="ARBA" id="ARBA00022553"/>
    </source>
</evidence>
<organism evidence="6 7">
    <name type="scientific">Geosmithia morbida</name>
    <dbReference type="NCBI Taxonomy" id="1094350"/>
    <lineage>
        <taxon>Eukaryota</taxon>
        <taxon>Fungi</taxon>
        <taxon>Dikarya</taxon>
        <taxon>Ascomycota</taxon>
        <taxon>Pezizomycotina</taxon>
        <taxon>Sordariomycetes</taxon>
        <taxon>Hypocreomycetidae</taxon>
        <taxon>Hypocreales</taxon>
        <taxon>Bionectriaceae</taxon>
        <taxon>Geosmithia</taxon>
    </lineage>
</organism>
<dbReference type="Gene3D" id="1.10.1200.10">
    <property type="entry name" value="ACP-like"/>
    <property type="match status" value="1"/>
</dbReference>
<keyword evidence="7" id="KW-1185">Reference proteome</keyword>
<dbReference type="Pfam" id="PF00550">
    <property type="entry name" value="PP-binding"/>
    <property type="match status" value="1"/>
</dbReference>
<dbReference type="Gene3D" id="3.40.50.720">
    <property type="entry name" value="NAD(P)-binding Rossmann-like Domain"/>
    <property type="match status" value="1"/>
</dbReference>
<dbReference type="Pfam" id="PF00501">
    <property type="entry name" value="AMP-binding"/>
    <property type="match status" value="1"/>
</dbReference>
<keyword evidence="1" id="KW-0596">Phosphopantetheine</keyword>
<reference evidence="6" key="1">
    <citation type="submission" date="2020-03" db="EMBL/GenBank/DDBJ databases">
        <title>Site-based positive gene gene selection in Geosmithia morbida across the United States reveals a broad range of putative effectors and factors for local host and environmental adapation.</title>
        <authorList>
            <person name="Onufrak A."/>
            <person name="Murdoch R.W."/>
            <person name="Gazis R."/>
            <person name="Huff M."/>
            <person name="Staton M."/>
            <person name="Klingeman W."/>
            <person name="Hadziabdic D."/>
        </authorList>
    </citation>
    <scope>NUCLEOTIDE SEQUENCE</scope>
    <source>
        <strain evidence="6">1262</strain>
    </source>
</reference>
<keyword evidence="6" id="KW-0436">Ligase</keyword>
<dbReference type="InterPro" id="IPR036291">
    <property type="entry name" value="NAD(P)-bd_dom_sf"/>
</dbReference>
<dbReference type="InterPro" id="IPR036736">
    <property type="entry name" value="ACP-like_sf"/>
</dbReference>
<dbReference type="InterPro" id="IPR000873">
    <property type="entry name" value="AMP-dep_synth/lig_dom"/>
</dbReference>
<dbReference type="InterPro" id="IPR042099">
    <property type="entry name" value="ANL_N_sf"/>
</dbReference>
<dbReference type="InterPro" id="IPR051414">
    <property type="entry name" value="Adenylate-forming_Reductase"/>
</dbReference>
<dbReference type="Pfam" id="PF23562">
    <property type="entry name" value="AMP-binding_C_3"/>
    <property type="match status" value="1"/>
</dbReference>
<keyword evidence="2" id="KW-0597">Phosphoprotein</keyword>
<feature type="region of interest" description="Disordered" evidence="4">
    <location>
        <begin position="546"/>
        <end position="570"/>
    </location>
</feature>
<dbReference type="EMBL" id="JAANYQ010000008">
    <property type="protein sequence ID" value="KAF4122906.1"/>
    <property type="molecule type" value="Genomic_DNA"/>
</dbReference>
<evidence type="ECO:0000313" key="7">
    <source>
        <dbReference type="Proteomes" id="UP000749293"/>
    </source>
</evidence>
<dbReference type="PROSITE" id="PS50075">
    <property type="entry name" value="CARRIER"/>
    <property type="match status" value="1"/>
</dbReference>
<dbReference type="AlphaFoldDB" id="A0A9P4YWB2"/>
<accession>A0A9P4YWB2</accession>
<dbReference type="GO" id="GO:0016874">
    <property type="term" value="F:ligase activity"/>
    <property type="evidence" value="ECO:0007669"/>
    <property type="project" value="UniProtKB-KW"/>
</dbReference>
<dbReference type="GeneID" id="55973436"/>
<keyword evidence="3" id="KW-0521">NADP</keyword>
<dbReference type="RefSeq" id="XP_035321558.1">
    <property type="nucleotide sequence ID" value="XM_035469178.1"/>
</dbReference>
<sequence length="1055" mass="116209">MSKLLPVGDYGRRMLPCIIDEKARKTPDTVIYSVAKTRNPADGFIDITAKCYANAVNRCARHLEKNLGRQEGFPTLSYMGPQDLVYCIVIPAAIKAGYKPLLSSPRNSVEAHLSLLEKTKCDNLLLPPTFAIPAIKEIVAARNTRIIDMPGLRHWIDDNDDEEPYPFDKTFDEAKDDPITIFHTSGTTGLPKPITHTHKSIAATDAFNSLPELGIDRVIPTSLTGLRVYVAFPLFHLAGYFLAFLGPLLCDYTVILGPYPPSPSVMHSVHINANVTAGVYPPSALVELSNVPEYLGDFSSMEVVAFGGGPLPRDVGDRIRTSTKAKLYSCIGSTEAGLLGMQTVDQDDWSYMSVCPVMKHEFRPISDKLYEFVILRDPELEVYQAIFSVFPHLQEYPMGDLYEKHPTKENLWIYRGRNDDIIVYQTGEKVNPVDMEGIVASHPLLKGALVIGQGQFQSSLLVEPAEYPVTEAEKETLISEIWPRVEQANAIAPSHARIHQHMIMVTTPDKPLPRVAKGTVRRRPTTELYETEIRALYASTAAINGNDSKKVNGHTNGRTNGRTNGHSGPATAPEIVQDAIETCTDFKCAEIKPDADLFELGLDSLQISEMTKLINETLKEQGIFAALEPATLYANPTLAALTAAIQNMLKGEDAGRKDGRERALELLEDFTADLPLSGRAQKSKPENALVVLLTGSTGSLGSYILDTLIKDKRVARIYCLNRGPGSAKRQKNALIERDLQTADLSKAEFLDANLAQPYFGLSRGVYRRLLGEVTNIIHNAWKLDFNHPVDSFSSNIKSVRRFVDFSVNSTYGAQIYFISSISTAMGRTGLVPEEPSDDVKSPHAAGYGQSKFVSERILDIAAKEAGVPAYFCRVGQIAGPTTKAGIWPEKEWVPSMVRSSKFLGKIPETLGGVDLVDWVPVDLLGRAIVELATGPDSSKEGAVAHHAVNSKTTTWRELAPIVQKAISTKDKPVQLVPYAEWVKTVRDSVSTTDMTLNPAAKLADFFQSLSYEVEDPMTLDMTKTCAASKTLSNLEAVKDEWMINWVRQWGLDEDA</sequence>
<dbReference type="Pfam" id="PF07993">
    <property type="entry name" value="NAD_binding_4"/>
    <property type="match status" value="1"/>
</dbReference>
<dbReference type="SUPFAM" id="SSF47336">
    <property type="entry name" value="ACP-like"/>
    <property type="match status" value="1"/>
</dbReference>
<protein>
    <submittedName>
        <fullName evidence="6">Acyl-CoA synthetase (AMP-forming)/AMP-acid ligase II</fullName>
    </submittedName>
</protein>